<dbReference type="Gene3D" id="3.90.1200.10">
    <property type="match status" value="1"/>
</dbReference>
<organism evidence="2 3">
    <name type="scientific">Bombus vosnesenskii</name>
    <dbReference type="NCBI Taxonomy" id="207650"/>
    <lineage>
        <taxon>Eukaryota</taxon>
        <taxon>Metazoa</taxon>
        <taxon>Ecdysozoa</taxon>
        <taxon>Arthropoda</taxon>
        <taxon>Hexapoda</taxon>
        <taxon>Insecta</taxon>
        <taxon>Pterygota</taxon>
        <taxon>Neoptera</taxon>
        <taxon>Endopterygota</taxon>
        <taxon>Hymenoptera</taxon>
        <taxon>Apocrita</taxon>
        <taxon>Aculeata</taxon>
        <taxon>Apoidea</taxon>
        <taxon>Anthophila</taxon>
        <taxon>Apidae</taxon>
        <taxon>Bombus</taxon>
        <taxon>Pyrobombus</taxon>
    </lineage>
</organism>
<sequence>MNDNSDAFTIKNVVLRDIESVLRQRIGDHMIIENYTSKSLLPPGENYGSSIFSVDVELKDKNTGKKEALHLIAKMCPPTEYQREIFNSSRTFMKEIFMYETILPAYNKLEVECGLRKNEVFEILPKFYGSRLSLQPDKEFDDDAVILMENLKIEGYYTGDRSIGYDLEHAEEAVKALARFHALGIAMKEKRPGIFEVFKMYARPLQHSTDNTDNMFALVLDQIKNDPETSPYYEKCKKILTQLKVEDLWIDALREPWTTIIHSDFWVNNVMFHCSEKGKIDGVKFVDFQIYLYGSPLRDLLFFLYSSVKNDTTEEQIDDLLDLYYETFINTLSKMGCNTSLYTKEGFQEKLVEDAEREFIHVSWMIKVLTLDTKEIENFDVDKMQSVLTGQTGNQLFKDRLRKLVLAFVKRNWI</sequence>
<dbReference type="PANTHER" id="PTHR11012">
    <property type="entry name" value="PROTEIN KINASE-LIKE DOMAIN-CONTAINING"/>
    <property type="match status" value="1"/>
</dbReference>
<feature type="domain" description="CHK kinase-like" evidence="1">
    <location>
        <begin position="146"/>
        <end position="334"/>
    </location>
</feature>
<dbReference type="GeneID" id="117234283"/>
<dbReference type="InterPro" id="IPR004119">
    <property type="entry name" value="EcKL"/>
</dbReference>
<dbReference type="PANTHER" id="PTHR11012:SF55">
    <property type="entry name" value="BHLH DOMAIN-CONTAINING PROTEIN"/>
    <property type="match status" value="1"/>
</dbReference>
<dbReference type="AlphaFoldDB" id="A0A6J3KH28"/>
<dbReference type="SUPFAM" id="SSF56112">
    <property type="entry name" value="Protein kinase-like (PK-like)"/>
    <property type="match status" value="1"/>
</dbReference>
<reference evidence="3" key="1">
    <citation type="submission" date="2025-08" db="UniProtKB">
        <authorList>
            <consortium name="RefSeq"/>
        </authorList>
    </citation>
    <scope>IDENTIFICATION</scope>
    <source>
        <tissue evidence="3">Muscle</tissue>
    </source>
</reference>
<dbReference type="RefSeq" id="XP_033351229.1">
    <property type="nucleotide sequence ID" value="XM_033495338.1"/>
</dbReference>
<dbReference type="InterPro" id="IPR015897">
    <property type="entry name" value="CHK_kinase-like"/>
</dbReference>
<accession>A0A6J3KH28</accession>
<evidence type="ECO:0000313" key="2">
    <source>
        <dbReference type="Proteomes" id="UP000504631"/>
    </source>
</evidence>
<dbReference type="SMART" id="SM00587">
    <property type="entry name" value="CHK"/>
    <property type="match status" value="1"/>
</dbReference>
<evidence type="ECO:0000259" key="1">
    <source>
        <dbReference type="SMART" id="SM00587"/>
    </source>
</evidence>
<protein>
    <submittedName>
        <fullName evidence="3">Uncharacterized protein LOC117234283</fullName>
    </submittedName>
</protein>
<keyword evidence="2" id="KW-1185">Reference proteome</keyword>
<evidence type="ECO:0000313" key="3">
    <source>
        <dbReference type="RefSeq" id="XP_033351229.1"/>
    </source>
</evidence>
<dbReference type="KEGG" id="bvk:117234283"/>
<gene>
    <name evidence="3" type="primary">LOC117234283</name>
</gene>
<dbReference type="InterPro" id="IPR011009">
    <property type="entry name" value="Kinase-like_dom_sf"/>
</dbReference>
<proteinExistence type="predicted"/>
<name>A0A6J3KH28_9HYME</name>
<dbReference type="Pfam" id="PF02958">
    <property type="entry name" value="EcKL"/>
    <property type="match status" value="1"/>
</dbReference>
<dbReference type="Proteomes" id="UP000504631">
    <property type="component" value="Unplaced"/>
</dbReference>